<feature type="compositionally biased region" description="Polar residues" evidence="8">
    <location>
        <begin position="21"/>
        <end position="47"/>
    </location>
</feature>
<keyword evidence="6 7" id="KW-0539">Nucleus</keyword>
<feature type="domain" description="SET" evidence="9">
    <location>
        <begin position="381"/>
        <end position="528"/>
    </location>
</feature>
<comment type="subcellular location">
    <subcellularLocation>
        <location evidence="1">Chromosome</location>
    </subcellularLocation>
    <subcellularLocation>
        <location evidence="7">Nucleus</location>
    </subcellularLocation>
</comment>
<dbReference type="Proteomes" id="UP001177140">
    <property type="component" value="Unassembled WGS sequence"/>
</dbReference>
<dbReference type="SUPFAM" id="SSF82199">
    <property type="entry name" value="SET domain"/>
    <property type="match status" value="1"/>
</dbReference>
<dbReference type="InterPro" id="IPR003105">
    <property type="entry name" value="SRA_YDG"/>
</dbReference>
<evidence type="ECO:0000256" key="5">
    <source>
        <dbReference type="ARBA" id="ARBA00022691"/>
    </source>
</evidence>
<dbReference type="PROSITE" id="PS50280">
    <property type="entry name" value="SET"/>
    <property type="match status" value="1"/>
</dbReference>
<dbReference type="EMBL" id="JAJJMA010284849">
    <property type="protein sequence ID" value="MCL7046699.1"/>
    <property type="molecule type" value="Genomic_DNA"/>
</dbReference>
<evidence type="ECO:0000256" key="1">
    <source>
        <dbReference type="ARBA" id="ARBA00004286"/>
    </source>
</evidence>
<feature type="domain" description="YDG" evidence="12">
    <location>
        <begin position="89"/>
        <end position="238"/>
    </location>
</feature>
<dbReference type="InterPro" id="IPR036987">
    <property type="entry name" value="SRA-YDG_sf"/>
</dbReference>
<evidence type="ECO:0000259" key="9">
    <source>
        <dbReference type="PROSITE" id="PS50280"/>
    </source>
</evidence>
<evidence type="ECO:0000259" key="11">
    <source>
        <dbReference type="PROSITE" id="PS50868"/>
    </source>
</evidence>
<dbReference type="Gene3D" id="2.30.280.10">
    <property type="entry name" value="SRA-YDG"/>
    <property type="match status" value="1"/>
</dbReference>
<dbReference type="GO" id="GO:0032259">
    <property type="term" value="P:methylation"/>
    <property type="evidence" value="ECO:0007669"/>
    <property type="project" value="UniProtKB-KW"/>
</dbReference>
<organism evidence="13 14">
    <name type="scientific">Papaver nudicaule</name>
    <name type="common">Iceland poppy</name>
    <dbReference type="NCBI Taxonomy" id="74823"/>
    <lineage>
        <taxon>Eukaryota</taxon>
        <taxon>Viridiplantae</taxon>
        <taxon>Streptophyta</taxon>
        <taxon>Embryophyta</taxon>
        <taxon>Tracheophyta</taxon>
        <taxon>Spermatophyta</taxon>
        <taxon>Magnoliopsida</taxon>
        <taxon>Ranunculales</taxon>
        <taxon>Papaveraceae</taxon>
        <taxon>Papaveroideae</taxon>
        <taxon>Papaver</taxon>
    </lineage>
</organism>
<protein>
    <submittedName>
        <fullName evidence="13">Uncharacterized protein</fullName>
    </submittedName>
</protein>
<sequence>MKRKKGQFTSSKVNPKGRESGSASLNGTPNDSQLENSCTHCDTSSKSKPMLRNGSAPTSPTTSCNVCELTWANKMMQTKTTVHPEKRIGHVPGVDVGQQFGTRAEIVATGLHGNWSSGIDCMSTSYANMDKYKSYTYPLAVSMVLSWQYEDVADNGYDVVYSSQGGSNLKGSLRGGYLALKNNVDQHVPVRLIRSHISKERDSMQRWFYTYDGLYKVVRYWAEKCTSGFTVFKFGLKRLEGQPPLTINQATYYEGHIPKSIAELRGLVCEDITGGQEAIPIPATNLIDDPPAPPTGYKYVKSNEVAENVKIPIRVSRCGCEGTCTDPSICSCAKLNGADFPYVRTGGGRLVEAKSVVYECGLKCGCKDSCVNRTSQQGIKYRLEVFRTPKKGWAVRSWDFIPAGSFICEYAGKLMRTKDIDNTIENNYIFDIDCLQTMNGLEGRERRIEESPSPVRPHIKTNVKKLEPEYCVDAGPIGNVGRFINHSCDPNLFVQCVLSSHLNIKLARVMLFAAENIPPLQELACDYGYPVGSVLDADGNVKEMACHCGASICRGRLF</sequence>
<evidence type="ECO:0000259" key="12">
    <source>
        <dbReference type="PROSITE" id="PS51015"/>
    </source>
</evidence>
<dbReference type="InterPro" id="IPR015947">
    <property type="entry name" value="PUA-like_sf"/>
</dbReference>
<dbReference type="GO" id="GO:0008270">
    <property type="term" value="F:zinc ion binding"/>
    <property type="evidence" value="ECO:0007669"/>
    <property type="project" value="InterPro"/>
</dbReference>
<dbReference type="GO" id="GO:0005694">
    <property type="term" value="C:chromosome"/>
    <property type="evidence" value="ECO:0007669"/>
    <property type="project" value="UniProtKB-SubCell"/>
</dbReference>
<dbReference type="Pfam" id="PF00856">
    <property type="entry name" value="SET"/>
    <property type="match status" value="1"/>
</dbReference>
<accession>A0AA41VSV9</accession>
<reference evidence="13" key="1">
    <citation type="submission" date="2022-03" db="EMBL/GenBank/DDBJ databases">
        <title>A functionally conserved STORR gene fusion in Papaver species that diverged 16.8 million years ago.</title>
        <authorList>
            <person name="Catania T."/>
        </authorList>
    </citation>
    <scope>NUCLEOTIDE SEQUENCE</scope>
    <source>
        <strain evidence="13">S-191538</strain>
    </source>
</reference>
<name>A0AA41VSV9_PAPNU</name>
<dbReference type="InterPro" id="IPR051357">
    <property type="entry name" value="H3K9_HMTase_SUVAR3-9"/>
</dbReference>
<gene>
    <name evidence="13" type="ORF">MKW94_007993</name>
</gene>
<keyword evidence="14" id="KW-1185">Reference proteome</keyword>
<dbReference type="SMART" id="SM00468">
    <property type="entry name" value="PreSET"/>
    <property type="match status" value="1"/>
</dbReference>
<evidence type="ECO:0000256" key="4">
    <source>
        <dbReference type="ARBA" id="ARBA00022679"/>
    </source>
</evidence>
<dbReference type="PROSITE" id="PS51015">
    <property type="entry name" value="YDG"/>
    <property type="match status" value="1"/>
</dbReference>
<dbReference type="PANTHER" id="PTHR45660">
    <property type="entry name" value="HISTONE-LYSINE N-METHYLTRANSFERASE SETMAR"/>
    <property type="match status" value="1"/>
</dbReference>
<comment type="caution">
    <text evidence="13">The sequence shown here is derived from an EMBL/GenBank/DDBJ whole genome shotgun (WGS) entry which is preliminary data.</text>
</comment>
<dbReference type="InterPro" id="IPR003616">
    <property type="entry name" value="Post-SET_dom"/>
</dbReference>
<dbReference type="SMART" id="SM00317">
    <property type="entry name" value="SET"/>
    <property type="match status" value="1"/>
</dbReference>
<dbReference type="PANTHER" id="PTHR45660:SF94">
    <property type="entry name" value="HISTONE-LYSINE N-METHYLTRANSFERASE, H3 LYSINE-9 SPECIFIC SUVH4"/>
    <property type="match status" value="1"/>
</dbReference>
<keyword evidence="3" id="KW-0489">Methyltransferase</keyword>
<dbReference type="InterPro" id="IPR001214">
    <property type="entry name" value="SET_dom"/>
</dbReference>
<evidence type="ECO:0000256" key="3">
    <source>
        <dbReference type="ARBA" id="ARBA00022603"/>
    </source>
</evidence>
<keyword evidence="2" id="KW-0158">Chromosome</keyword>
<dbReference type="Gene3D" id="2.170.270.10">
    <property type="entry name" value="SET domain"/>
    <property type="match status" value="1"/>
</dbReference>
<evidence type="ECO:0000313" key="13">
    <source>
        <dbReference type="EMBL" id="MCL7046699.1"/>
    </source>
</evidence>
<feature type="domain" description="Pre-SET" evidence="10">
    <location>
        <begin position="316"/>
        <end position="378"/>
    </location>
</feature>
<dbReference type="GO" id="GO:0003690">
    <property type="term" value="F:double-stranded DNA binding"/>
    <property type="evidence" value="ECO:0007669"/>
    <property type="project" value="TreeGrafter"/>
</dbReference>
<dbReference type="PROSITE" id="PS50867">
    <property type="entry name" value="PRE_SET"/>
    <property type="match status" value="1"/>
</dbReference>
<proteinExistence type="predicted"/>
<evidence type="ECO:0000313" key="14">
    <source>
        <dbReference type="Proteomes" id="UP001177140"/>
    </source>
</evidence>
<feature type="region of interest" description="Disordered" evidence="8">
    <location>
        <begin position="1"/>
        <end position="62"/>
    </location>
</feature>
<dbReference type="PROSITE" id="PS50868">
    <property type="entry name" value="POST_SET"/>
    <property type="match status" value="1"/>
</dbReference>
<dbReference type="InterPro" id="IPR046341">
    <property type="entry name" value="SET_dom_sf"/>
</dbReference>
<keyword evidence="5" id="KW-0949">S-adenosyl-L-methionine</keyword>
<evidence type="ECO:0000259" key="10">
    <source>
        <dbReference type="PROSITE" id="PS50867"/>
    </source>
</evidence>
<evidence type="ECO:0000256" key="6">
    <source>
        <dbReference type="ARBA" id="ARBA00023242"/>
    </source>
</evidence>
<dbReference type="GO" id="GO:0042054">
    <property type="term" value="F:histone methyltransferase activity"/>
    <property type="evidence" value="ECO:0007669"/>
    <property type="project" value="InterPro"/>
</dbReference>
<dbReference type="GO" id="GO:0005634">
    <property type="term" value="C:nucleus"/>
    <property type="evidence" value="ECO:0007669"/>
    <property type="project" value="UniProtKB-SubCell"/>
</dbReference>
<keyword evidence="4" id="KW-0808">Transferase</keyword>
<dbReference type="Pfam" id="PF02182">
    <property type="entry name" value="SAD_SRA"/>
    <property type="match status" value="1"/>
</dbReference>
<feature type="domain" description="Post-SET" evidence="11">
    <location>
        <begin position="542"/>
        <end position="558"/>
    </location>
</feature>
<evidence type="ECO:0000256" key="2">
    <source>
        <dbReference type="ARBA" id="ARBA00022454"/>
    </source>
</evidence>
<dbReference type="AlphaFoldDB" id="A0AA41VSV9"/>
<dbReference type="SUPFAM" id="SSF88697">
    <property type="entry name" value="PUA domain-like"/>
    <property type="match status" value="1"/>
</dbReference>
<evidence type="ECO:0000256" key="7">
    <source>
        <dbReference type="PROSITE-ProRule" id="PRU00358"/>
    </source>
</evidence>
<dbReference type="SMART" id="SM00466">
    <property type="entry name" value="SRA"/>
    <property type="match status" value="1"/>
</dbReference>
<evidence type="ECO:0000256" key="8">
    <source>
        <dbReference type="SAM" id="MobiDB-lite"/>
    </source>
</evidence>
<dbReference type="InterPro" id="IPR007728">
    <property type="entry name" value="Pre-SET_dom"/>
</dbReference>
<dbReference type="Pfam" id="PF05033">
    <property type="entry name" value="Pre-SET"/>
    <property type="match status" value="1"/>
</dbReference>